<proteinExistence type="predicted"/>
<comment type="caution">
    <text evidence="1">The sequence shown here is derived from an EMBL/GenBank/DDBJ whole genome shotgun (WGS) entry which is preliminary data.</text>
</comment>
<sequence length="69" mass="7595">SKGYFGFDISGTIPFHRPTKWVQYRLIEKLLGAFCFYHSQTVLPLAGAKASSTSVIIPPCPDQPNTPPT</sequence>
<evidence type="ECO:0000313" key="1">
    <source>
        <dbReference type="EMBL" id="MEZ4054594.1"/>
    </source>
</evidence>
<dbReference type="EMBL" id="JAUEHC010000054">
    <property type="protein sequence ID" value="MEZ4054594.1"/>
    <property type="molecule type" value="Genomic_DNA"/>
</dbReference>
<accession>A0ABV4JLZ3</accession>
<dbReference type="RefSeq" id="WP_205247018.1">
    <property type="nucleotide sequence ID" value="NZ_JAUEHC010000054.1"/>
</dbReference>
<keyword evidence="2" id="KW-1185">Reference proteome</keyword>
<feature type="non-terminal residue" evidence="1">
    <location>
        <position position="1"/>
    </location>
</feature>
<gene>
    <name evidence="1" type="ORF">QVM81_23905</name>
</gene>
<dbReference type="Proteomes" id="UP001567731">
    <property type="component" value="Unassembled WGS sequence"/>
</dbReference>
<protein>
    <submittedName>
        <fullName evidence="1">Uncharacterized protein</fullName>
    </submittedName>
</protein>
<organism evidence="1 2">
    <name type="scientific">Enterobacter rongchengensis</name>
    <dbReference type="NCBI Taxonomy" id="3030999"/>
    <lineage>
        <taxon>Bacteria</taxon>
        <taxon>Pseudomonadati</taxon>
        <taxon>Pseudomonadota</taxon>
        <taxon>Gammaproteobacteria</taxon>
        <taxon>Enterobacterales</taxon>
        <taxon>Enterobacteriaceae</taxon>
        <taxon>Enterobacter</taxon>
    </lineage>
</organism>
<reference evidence="1 2" key="1">
    <citation type="submission" date="2023-06" db="EMBL/GenBank/DDBJ databases">
        <title>Genome characterization of Enterobacterales and Pseudomonas spp isolates with different phenotypes to cefepime-taniborbactam.</title>
        <authorList>
            <person name="Hernandez-Garcia M."/>
            <person name="Garcia-Castillo M."/>
            <person name="Ruiz-Garbajosa P."/>
            <person name="Canton R."/>
        </authorList>
    </citation>
    <scope>NUCLEOTIDE SEQUENCE [LARGE SCALE GENOMIC DNA]</scope>
    <source>
        <strain evidence="1 2">A003</strain>
    </source>
</reference>
<evidence type="ECO:0000313" key="2">
    <source>
        <dbReference type="Proteomes" id="UP001567731"/>
    </source>
</evidence>
<name>A0ABV4JLZ3_9ENTR</name>